<proteinExistence type="predicted"/>
<protein>
    <submittedName>
        <fullName evidence="3">Uncharacterized protein</fullName>
    </submittedName>
</protein>
<accession>N1MRL5</accession>
<dbReference type="EMBL" id="CAVK010000196">
    <property type="protein sequence ID" value="CCW19379.1"/>
    <property type="molecule type" value="Genomic_DNA"/>
</dbReference>
<dbReference type="Proteomes" id="UP000013201">
    <property type="component" value="Unassembled WGS sequence"/>
</dbReference>
<sequence length="112" mass="11101">MIYRNFAICTLVAAPLIVLAVQSLLPKPPETAPTQDVIADAPPPPVPMPVAPPVAPPSAAASAPDFGQPMTEAGQPMLAPGAGLPGTSAAPMVDTSQSFTPGKAPPGSPNGE</sequence>
<evidence type="ECO:0000256" key="2">
    <source>
        <dbReference type="SAM" id="SignalP"/>
    </source>
</evidence>
<organism evidence="3 4">
    <name type="scientific">Sphingobium indicum BiD32</name>
    <dbReference type="NCBI Taxonomy" id="1301087"/>
    <lineage>
        <taxon>Bacteria</taxon>
        <taxon>Pseudomonadati</taxon>
        <taxon>Pseudomonadota</taxon>
        <taxon>Alphaproteobacteria</taxon>
        <taxon>Sphingomonadales</taxon>
        <taxon>Sphingomonadaceae</taxon>
        <taxon>Sphingobium</taxon>
    </lineage>
</organism>
<keyword evidence="2" id="KW-0732">Signal</keyword>
<keyword evidence="4" id="KW-1185">Reference proteome</keyword>
<comment type="caution">
    <text evidence="3">The sequence shown here is derived from an EMBL/GenBank/DDBJ whole genome shotgun (WGS) entry which is preliminary data.</text>
</comment>
<gene>
    <name evidence="3" type="ORF">EBBID32_37450</name>
</gene>
<dbReference type="RefSeq" id="WP_006963412.1">
    <property type="nucleotide sequence ID" value="NZ_CAVK010000196.1"/>
</dbReference>
<name>N1MRL5_9SPHN</name>
<feature type="compositionally biased region" description="Pro residues" evidence="1">
    <location>
        <begin position="41"/>
        <end position="56"/>
    </location>
</feature>
<feature type="region of interest" description="Disordered" evidence="1">
    <location>
        <begin position="27"/>
        <end position="112"/>
    </location>
</feature>
<evidence type="ECO:0000256" key="1">
    <source>
        <dbReference type="SAM" id="MobiDB-lite"/>
    </source>
</evidence>
<reference evidence="3 4" key="1">
    <citation type="submission" date="2013-03" db="EMBL/GenBank/DDBJ databases">
        <authorList>
            <person name="Le V."/>
        </authorList>
    </citation>
    <scope>NUCLEOTIDE SEQUENCE [LARGE SCALE GENOMIC DNA]</scope>
    <source>
        <strain evidence="3 4">BiD32</strain>
    </source>
</reference>
<feature type="signal peptide" evidence="2">
    <location>
        <begin position="1"/>
        <end position="20"/>
    </location>
</feature>
<feature type="chain" id="PRO_5004108280" evidence="2">
    <location>
        <begin position="21"/>
        <end position="112"/>
    </location>
</feature>
<evidence type="ECO:0000313" key="3">
    <source>
        <dbReference type="EMBL" id="CCW19379.1"/>
    </source>
</evidence>
<dbReference type="AlphaFoldDB" id="N1MRL5"/>
<reference evidence="4" key="2">
    <citation type="submission" date="2013-04" db="EMBL/GenBank/DDBJ databases">
        <title>Bisphenol A degrading Sphingobium sp. strain BiD32.</title>
        <authorList>
            <person name="Nielsen J.L."/>
            <person name="Zhou N.A."/>
            <person name="Kjeldal H."/>
        </authorList>
    </citation>
    <scope>NUCLEOTIDE SEQUENCE [LARGE SCALE GENOMIC DNA]</scope>
    <source>
        <strain evidence="4">BiD32</strain>
    </source>
</reference>
<evidence type="ECO:0000313" key="4">
    <source>
        <dbReference type="Proteomes" id="UP000013201"/>
    </source>
</evidence>
<feature type="compositionally biased region" description="Pro residues" evidence="1">
    <location>
        <begin position="103"/>
        <end position="112"/>
    </location>
</feature>